<dbReference type="PRINTS" id="PR00789">
    <property type="entry name" value="OSIALOPTASE"/>
</dbReference>
<dbReference type="Pfam" id="PF00814">
    <property type="entry name" value="TsaD"/>
    <property type="match status" value="1"/>
</dbReference>
<dbReference type="Gene3D" id="3.30.420.40">
    <property type="match status" value="2"/>
</dbReference>
<dbReference type="OMA" id="KVINVFC"/>
<dbReference type="SUPFAM" id="SSF53067">
    <property type="entry name" value="Actin-like ATPase domain"/>
    <property type="match status" value="1"/>
</dbReference>
<name>E3NCI3_CAERE</name>
<evidence type="ECO:0000256" key="3">
    <source>
        <dbReference type="ARBA" id="ARBA00022694"/>
    </source>
</evidence>
<dbReference type="InterPro" id="IPR017861">
    <property type="entry name" value="KAE1/TsaD"/>
</dbReference>
<proteinExistence type="predicted"/>
<sequence length="332" mass="36396">MKIKQFLSTKNIISTRNYSLKVLGIETSCDDTAVAIVSSDRKILAAERYTEREIQRKQGGINPSVCAQQHRQHLPRLIEKCLSDAGTSPKELDAVAVTVTPGLVIALKEGISAAIKFARSHNLPLIPVHHMRAHALSILLIDESIRFPFSTLLLSGGHALIAVAESEEIFKLYGESISGSPGECIDKVARHLGPLGSEFDGIHSGSAVEILASRSSESGHLRYPISLPHVEKANMNFDQIKGSYLNLLDRIRKNGEDVDIPDFCASLQNTVTRHIATKLHCFYDSLSAEDRLPRQLVIGGGVAANRYIFDGNRLKNQFMNLILIILSNRAGA</sequence>
<reference evidence="8" key="1">
    <citation type="submission" date="2007-07" db="EMBL/GenBank/DDBJ databases">
        <title>PCAP assembly of the Caenorhabditis remanei genome.</title>
        <authorList>
            <consortium name="The Caenorhabditis remanei Sequencing Consortium"/>
            <person name="Wilson R.K."/>
        </authorList>
    </citation>
    <scope>NUCLEOTIDE SEQUENCE [LARGE SCALE GENOMIC DNA]</scope>
    <source>
        <strain evidence="8">PB4641</strain>
    </source>
</reference>
<comment type="catalytic activity">
    <reaction evidence="6">
        <text>L-threonylcarbamoyladenylate + adenosine(37) in tRNA = N(6)-L-threonylcarbamoyladenosine(37) in tRNA + AMP + H(+)</text>
        <dbReference type="Rhea" id="RHEA:37059"/>
        <dbReference type="Rhea" id="RHEA-COMP:10162"/>
        <dbReference type="Rhea" id="RHEA-COMP:10163"/>
        <dbReference type="ChEBI" id="CHEBI:15378"/>
        <dbReference type="ChEBI" id="CHEBI:73682"/>
        <dbReference type="ChEBI" id="CHEBI:74411"/>
        <dbReference type="ChEBI" id="CHEBI:74418"/>
        <dbReference type="ChEBI" id="CHEBI:456215"/>
        <dbReference type="EC" id="2.3.1.234"/>
    </reaction>
</comment>
<dbReference type="EC" id="2.3.1.234" evidence="1"/>
<dbReference type="HOGENOM" id="CLU_023208_1_2_1"/>
<dbReference type="InterPro" id="IPR000905">
    <property type="entry name" value="Gcp-like_dom"/>
</dbReference>
<dbReference type="InParanoid" id="E3NCI3"/>
<dbReference type="STRING" id="31234.E3NCI3"/>
<dbReference type="FunCoup" id="E3NCI3">
    <property type="interactions" value="3065"/>
</dbReference>
<protein>
    <recommendedName>
        <fullName evidence="1">N(6)-L-threonylcarbamoyladenine synthase</fullName>
        <ecNumber evidence="1">2.3.1.234</ecNumber>
    </recommendedName>
</protein>
<keyword evidence="5" id="KW-0012">Acyltransferase</keyword>
<dbReference type="OrthoDB" id="10259622at2759"/>
<dbReference type="GO" id="GO:0005739">
    <property type="term" value="C:mitochondrion"/>
    <property type="evidence" value="ECO:0007669"/>
    <property type="project" value="TreeGrafter"/>
</dbReference>
<evidence type="ECO:0000256" key="1">
    <source>
        <dbReference type="ARBA" id="ARBA00012156"/>
    </source>
</evidence>
<gene>
    <name evidence="8" type="ORF">CRE_18195</name>
</gene>
<dbReference type="NCBIfam" id="TIGR00329">
    <property type="entry name" value="gcp_kae1"/>
    <property type="match status" value="1"/>
</dbReference>
<keyword evidence="2" id="KW-0808">Transferase</keyword>
<evidence type="ECO:0000256" key="2">
    <source>
        <dbReference type="ARBA" id="ARBA00022679"/>
    </source>
</evidence>
<evidence type="ECO:0000256" key="4">
    <source>
        <dbReference type="ARBA" id="ARBA00022723"/>
    </source>
</evidence>
<evidence type="ECO:0000313" key="9">
    <source>
        <dbReference type="Proteomes" id="UP000008281"/>
    </source>
</evidence>
<dbReference type="PANTHER" id="PTHR11735:SF6">
    <property type="entry name" value="TRNA N6-ADENOSINE THREONYLCARBAMOYLTRANSFERASE, MITOCHONDRIAL"/>
    <property type="match status" value="1"/>
</dbReference>
<keyword evidence="9" id="KW-1185">Reference proteome</keyword>
<dbReference type="FunFam" id="3.30.420.40:FF:000307">
    <property type="entry name" value="Probable tRNA N6-adenosine threonylcarbamoyltransferase, mitochondrial"/>
    <property type="match status" value="1"/>
</dbReference>
<accession>E3NCI3</accession>
<dbReference type="EMBL" id="DS268597">
    <property type="protein sequence ID" value="EFO92811.1"/>
    <property type="molecule type" value="Genomic_DNA"/>
</dbReference>
<dbReference type="Proteomes" id="UP000008281">
    <property type="component" value="Unassembled WGS sequence"/>
</dbReference>
<evidence type="ECO:0000256" key="5">
    <source>
        <dbReference type="ARBA" id="ARBA00023315"/>
    </source>
</evidence>
<dbReference type="CDD" id="cd24134">
    <property type="entry name" value="ASKHA_NBD_OSGEPL1_QRI7_euk"/>
    <property type="match status" value="1"/>
</dbReference>
<keyword evidence="4" id="KW-0479">Metal-binding</keyword>
<dbReference type="InterPro" id="IPR043129">
    <property type="entry name" value="ATPase_NBD"/>
</dbReference>
<dbReference type="GO" id="GO:0061711">
    <property type="term" value="F:tRNA N(6)-L-threonylcarbamoyladenine synthase activity"/>
    <property type="evidence" value="ECO:0007669"/>
    <property type="project" value="UniProtKB-EC"/>
</dbReference>
<evidence type="ECO:0000259" key="7">
    <source>
        <dbReference type="Pfam" id="PF00814"/>
    </source>
</evidence>
<feature type="domain" description="Gcp-like" evidence="7">
    <location>
        <begin position="42"/>
        <end position="313"/>
    </location>
</feature>
<dbReference type="GO" id="GO:0046872">
    <property type="term" value="F:metal ion binding"/>
    <property type="evidence" value="ECO:0007669"/>
    <property type="project" value="UniProtKB-KW"/>
</dbReference>
<evidence type="ECO:0000256" key="6">
    <source>
        <dbReference type="ARBA" id="ARBA00048117"/>
    </source>
</evidence>
<evidence type="ECO:0000313" key="8">
    <source>
        <dbReference type="EMBL" id="EFO92811.1"/>
    </source>
</evidence>
<dbReference type="PANTHER" id="PTHR11735">
    <property type="entry name" value="TRNA N6-ADENOSINE THREONYLCARBAMOYLTRANSFERASE"/>
    <property type="match status" value="1"/>
</dbReference>
<keyword evidence="3" id="KW-0819">tRNA processing</keyword>
<dbReference type="GO" id="GO:0008033">
    <property type="term" value="P:tRNA processing"/>
    <property type="evidence" value="ECO:0007669"/>
    <property type="project" value="UniProtKB-KW"/>
</dbReference>
<dbReference type="AlphaFoldDB" id="E3NCI3"/>
<organism evidence="9">
    <name type="scientific">Caenorhabditis remanei</name>
    <name type="common">Caenorhabditis vulgaris</name>
    <dbReference type="NCBI Taxonomy" id="31234"/>
    <lineage>
        <taxon>Eukaryota</taxon>
        <taxon>Metazoa</taxon>
        <taxon>Ecdysozoa</taxon>
        <taxon>Nematoda</taxon>
        <taxon>Chromadorea</taxon>
        <taxon>Rhabditida</taxon>
        <taxon>Rhabditina</taxon>
        <taxon>Rhabditomorpha</taxon>
        <taxon>Rhabditoidea</taxon>
        <taxon>Rhabditidae</taxon>
        <taxon>Peloderinae</taxon>
        <taxon>Caenorhabditis</taxon>
    </lineage>
</organism>
<dbReference type="eggNOG" id="KOG2707">
    <property type="taxonomic scope" value="Eukaryota"/>
</dbReference>